<feature type="domain" description="Serine-threonine/tyrosine-protein kinase catalytic" evidence="1">
    <location>
        <begin position="50"/>
        <end position="167"/>
    </location>
</feature>
<reference evidence="2 3" key="1">
    <citation type="submission" date="2019-03" db="EMBL/GenBank/DDBJ databases">
        <title>Single cell metagenomics reveals metabolic interactions within the superorganism composed of flagellate Streblomastix strix and complex community of Bacteroidetes bacteria on its surface.</title>
        <authorList>
            <person name="Treitli S.C."/>
            <person name="Kolisko M."/>
            <person name="Husnik F."/>
            <person name="Keeling P."/>
            <person name="Hampl V."/>
        </authorList>
    </citation>
    <scope>NUCLEOTIDE SEQUENCE [LARGE SCALE GENOMIC DNA]</scope>
    <source>
        <strain evidence="2">ST1C</strain>
    </source>
</reference>
<name>A0A5J4X9F8_9EUKA</name>
<dbReference type="InterPro" id="IPR001245">
    <property type="entry name" value="Ser-Thr/Tyr_kinase_cat_dom"/>
</dbReference>
<gene>
    <name evidence="2" type="ORF">EZS28_000756</name>
</gene>
<dbReference type="EMBL" id="SNRW01000069">
    <property type="protein sequence ID" value="KAA6403713.1"/>
    <property type="molecule type" value="Genomic_DNA"/>
</dbReference>
<dbReference type="Pfam" id="PF07714">
    <property type="entry name" value="PK_Tyr_Ser-Thr"/>
    <property type="match status" value="1"/>
</dbReference>
<protein>
    <recommendedName>
        <fullName evidence="1">Serine-threonine/tyrosine-protein kinase catalytic domain-containing protein</fullName>
    </recommendedName>
</protein>
<dbReference type="OrthoDB" id="5979581at2759"/>
<dbReference type="InterPro" id="IPR011009">
    <property type="entry name" value="Kinase-like_dom_sf"/>
</dbReference>
<dbReference type="Proteomes" id="UP000324800">
    <property type="component" value="Unassembled WGS sequence"/>
</dbReference>
<dbReference type="PANTHER" id="PTHR11909">
    <property type="entry name" value="CASEIN KINASE-RELATED"/>
    <property type="match status" value="1"/>
</dbReference>
<dbReference type="AlphaFoldDB" id="A0A5J4X9F8"/>
<evidence type="ECO:0000259" key="1">
    <source>
        <dbReference type="Pfam" id="PF07714"/>
    </source>
</evidence>
<evidence type="ECO:0000313" key="2">
    <source>
        <dbReference type="EMBL" id="KAA6403713.1"/>
    </source>
</evidence>
<dbReference type="SUPFAM" id="SSF56112">
    <property type="entry name" value="Protein kinase-like (PK-like)"/>
    <property type="match status" value="1"/>
</dbReference>
<sequence>MAFCSKLGFFTKYRKYSSQLTMINKNDLNSPILVGELIGINFVVERIQAAGHNYTIYSAKLQGNQQAVSVALKVAKDEFVTIAITNENHVIGSIQNTKHFAKIFESGRHRQFNYIVTQMLGPNLRDLALNHPSFTFSLKTLLKFAYQAIDSLQSLHQAGFVHGSVIAVWIAIII</sequence>
<dbReference type="InterPro" id="IPR050235">
    <property type="entry name" value="CK1_Ser-Thr_kinase"/>
</dbReference>
<accession>A0A5J4X9F8</accession>
<evidence type="ECO:0000313" key="3">
    <source>
        <dbReference type="Proteomes" id="UP000324800"/>
    </source>
</evidence>
<dbReference type="GO" id="GO:0004672">
    <property type="term" value="F:protein kinase activity"/>
    <property type="evidence" value="ECO:0007669"/>
    <property type="project" value="InterPro"/>
</dbReference>
<proteinExistence type="predicted"/>
<organism evidence="2 3">
    <name type="scientific">Streblomastix strix</name>
    <dbReference type="NCBI Taxonomy" id="222440"/>
    <lineage>
        <taxon>Eukaryota</taxon>
        <taxon>Metamonada</taxon>
        <taxon>Preaxostyla</taxon>
        <taxon>Oxymonadida</taxon>
        <taxon>Streblomastigidae</taxon>
        <taxon>Streblomastix</taxon>
    </lineage>
</organism>
<dbReference type="Gene3D" id="1.10.510.10">
    <property type="entry name" value="Transferase(Phosphotransferase) domain 1"/>
    <property type="match status" value="1"/>
</dbReference>
<comment type="caution">
    <text evidence="2">The sequence shown here is derived from an EMBL/GenBank/DDBJ whole genome shotgun (WGS) entry which is preliminary data.</text>
</comment>